<feature type="transmembrane region" description="Helical" evidence="1">
    <location>
        <begin position="12"/>
        <end position="35"/>
    </location>
</feature>
<keyword evidence="1" id="KW-0472">Membrane</keyword>
<keyword evidence="3" id="KW-1185">Reference proteome</keyword>
<dbReference type="Ensembl" id="ENSCINT00000026594.2">
    <property type="protein sequence ID" value="ENSCINP00000026348.2"/>
    <property type="gene ID" value="ENSCING00000014626.2"/>
</dbReference>
<feature type="transmembrane region" description="Helical" evidence="1">
    <location>
        <begin position="63"/>
        <end position="84"/>
    </location>
</feature>
<dbReference type="HOGENOM" id="CLU_1450754_0_0_1"/>
<keyword evidence="1" id="KW-0812">Transmembrane</keyword>
<reference evidence="2" key="2">
    <citation type="submission" date="2025-08" db="UniProtKB">
        <authorList>
            <consortium name="Ensembl"/>
        </authorList>
    </citation>
    <scope>IDENTIFICATION</scope>
</reference>
<evidence type="ECO:0000256" key="1">
    <source>
        <dbReference type="SAM" id="Phobius"/>
    </source>
</evidence>
<name>F6SAZ7_CIOIN</name>
<evidence type="ECO:0000313" key="3">
    <source>
        <dbReference type="Proteomes" id="UP000008144"/>
    </source>
</evidence>
<dbReference type="AlphaFoldDB" id="F6SAZ7"/>
<dbReference type="PANTHER" id="PTHR32005">
    <property type="entry name" value="TRANSMEMBRANE PROTEIN 178B-RELATED"/>
    <property type="match status" value="1"/>
</dbReference>
<dbReference type="FunFam" id="1.20.140.150:FF:000093">
    <property type="entry name" value="uncharacterized protein LOC100186093"/>
    <property type="match status" value="1"/>
</dbReference>
<evidence type="ECO:0000313" key="2">
    <source>
        <dbReference type="Ensembl" id="ENSCINP00000026348.2"/>
    </source>
</evidence>
<organism evidence="2 3">
    <name type="scientific">Ciona intestinalis</name>
    <name type="common">Transparent sea squirt</name>
    <name type="synonym">Ascidia intestinalis</name>
    <dbReference type="NCBI Taxonomy" id="7719"/>
    <lineage>
        <taxon>Eukaryota</taxon>
        <taxon>Metazoa</taxon>
        <taxon>Chordata</taxon>
        <taxon>Tunicata</taxon>
        <taxon>Ascidiacea</taxon>
        <taxon>Phlebobranchia</taxon>
        <taxon>Cionidae</taxon>
        <taxon>Ciona</taxon>
    </lineage>
</organism>
<dbReference type="Gene3D" id="1.20.140.150">
    <property type="match status" value="1"/>
</dbReference>
<dbReference type="STRING" id="7719.ENSCINP00000026348"/>
<dbReference type="InParanoid" id="F6SAZ7"/>
<reference evidence="2" key="3">
    <citation type="submission" date="2025-09" db="UniProtKB">
        <authorList>
            <consortium name="Ensembl"/>
        </authorList>
    </citation>
    <scope>IDENTIFICATION</scope>
</reference>
<dbReference type="InterPro" id="IPR039625">
    <property type="entry name" value="T178A/B"/>
</dbReference>
<dbReference type="GeneTree" id="ENSGT00390000015299"/>
<proteinExistence type="predicted"/>
<sequence length="187" mass="20481">MGWYKEEGFEQYSGGLVLLMSGIFQLCGMCTHAILCRLEMTRRPEDVYQLPTLVLESYGLSAYFAWVSFGTTLLSSFLCVMAPLHRPARPTIPCVTGRRAMVLCTDKDDADASPVEGSIHPGRGNVTIQQTATNLQVPCAKRKLKVSISHVDQITNQQTTTELITGSSMRQIATSPVASVRTPRAAI</sequence>
<reference evidence="3" key="1">
    <citation type="journal article" date="2002" name="Science">
        <title>The draft genome of Ciona intestinalis: insights into chordate and vertebrate origins.</title>
        <authorList>
            <person name="Dehal P."/>
            <person name="Satou Y."/>
            <person name="Campbell R.K."/>
            <person name="Chapman J."/>
            <person name="Degnan B."/>
            <person name="De Tomaso A."/>
            <person name="Davidson B."/>
            <person name="Di Gregorio A."/>
            <person name="Gelpke M."/>
            <person name="Goodstein D.M."/>
            <person name="Harafuji N."/>
            <person name="Hastings K.E."/>
            <person name="Ho I."/>
            <person name="Hotta K."/>
            <person name="Huang W."/>
            <person name="Kawashima T."/>
            <person name="Lemaire P."/>
            <person name="Martinez D."/>
            <person name="Meinertzhagen I.A."/>
            <person name="Necula S."/>
            <person name="Nonaka M."/>
            <person name="Putnam N."/>
            <person name="Rash S."/>
            <person name="Saiga H."/>
            <person name="Satake M."/>
            <person name="Terry A."/>
            <person name="Yamada L."/>
            <person name="Wang H.G."/>
            <person name="Awazu S."/>
            <person name="Azumi K."/>
            <person name="Boore J."/>
            <person name="Branno M."/>
            <person name="Chin-Bow S."/>
            <person name="DeSantis R."/>
            <person name="Doyle S."/>
            <person name="Francino P."/>
            <person name="Keys D.N."/>
            <person name="Haga S."/>
            <person name="Hayashi H."/>
            <person name="Hino K."/>
            <person name="Imai K.S."/>
            <person name="Inaba K."/>
            <person name="Kano S."/>
            <person name="Kobayashi K."/>
            <person name="Kobayashi M."/>
            <person name="Lee B.I."/>
            <person name="Makabe K.W."/>
            <person name="Manohar C."/>
            <person name="Matassi G."/>
            <person name="Medina M."/>
            <person name="Mochizuki Y."/>
            <person name="Mount S."/>
            <person name="Morishita T."/>
            <person name="Miura S."/>
            <person name="Nakayama A."/>
            <person name="Nishizaka S."/>
            <person name="Nomoto H."/>
            <person name="Ohta F."/>
            <person name="Oishi K."/>
            <person name="Rigoutsos I."/>
            <person name="Sano M."/>
            <person name="Sasaki A."/>
            <person name="Sasakura Y."/>
            <person name="Shoguchi E."/>
            <person name="Shin-i T."/>
            <person name="Spagnuolo A."/>
            <person name="Stainier D."/>
            <person name="Suzuki M.M."/>
            <person name="Tassy O."/>
            <person name="Takatori N."/>
            <person name="Tokuoka M."/>
            <person name="Yagi K."/>
            <person name="Yoshizaki F."/>
            <person name="Wada S."/>
            <person name="Zhang C."/>
            <person name="Hyatt P.D."/>
            <person name="Larimer F."/>
            <person name="Detter C."/>
            <person name="Doggett N."/>
            <person name="Glavina T."/>
            <person name="Hawkins T."/>
            <person name="Richardson P."/>
            <person name="Lucas S."/>
            <person name="Kohara Y."/>
            <person name="Levine M."/>
            <person name="Satoh N."/>
            <person name="Rokhsar D.S."/>
        </authorList>
    </citation>
    <scope>NUCLEOTIDE SEQUENCE [LARGE SCALE GENOMIC DNA]</scope>
</reference>
<dbReference type="Proteomes" id="UP000008144">
    <property type="component" value="Unassembled WGS sequence"/>
</dbReference>
<keyword evidence="1" id="KW-1133">Transmembrane helix</keyword>
<accession>F6SAZ7</accession>
<protein>
    <submittedName>
        <fullName evidence="2">Uncharacterized protein</fullName>
    </submittedName>
</protein>